<gene>
    <name evidence="2" type="ORF">DFQ00_103100</name>
    <name evidence="3" type="ORF">HUB98_14360</name>
</gene>
<dbReference type="Proteomes" id="UP000509327">
    <property type="component" value="Chromosome"/>
</dbReference>
<keyword evidence="1" id="KW-1133">Transmembrane helix</keyword>
<protein>
    <submittedName>
        <fullName evidence="3">DUF1146 domain-containing protein</fullName>
    </submittedName>
    <submittedName>
        <fullName evidence="2">Putative integral membrane protein (TIGR02327 family)</fullName>
    </submittedName>
</protein>
<name>A0A2V4VBS3_PAEBA</name>
<reference evidence="3 5" key="2">
    <citation type="submission" date="2020-06" db="EMBL/GenBank/DDBJ databases">
        <title>Complete genome of Paenibacillus barcinonensis KACC11450.</title>
        <authorList>
            <person name="Kim M."/>
            <person name="Park Y.-J."/>
            <person name="Shin J.-H."/>
        </authorList>
    </citation>
    <scope>NUCLEOTIDE SEQUENCE [LARGE SCALE GENOMIC DNA]</scope>
    <source>
        <strain evidence="3 5">KACC11450</strain>
    </source>
</reference>
<keyword evidence="1" id="KW-0472">Membrane</keyword>
<dbReference type="EMBL" id="QJSW01000003">
    <property type="protein sequence ID" value="PYE50683.1"/>
    <property type="molecule type" value="Genomic_DNA"/>
</dbReference>
<evidence type="ECO:0000313" key="5">
    <source>
        <dbReference type="Proteomes" id="UP000509327"/>
    </source>
</evidence>
<dbReference type="AlphaFoldDB" id="A0A2V4VBS3"/>
<feature type="transmembrane region" description="Helical" evidence="1">
    <location>
        <begin position="55"/>
        <end position="77"/>
    </location>
</feature>
<dbReference type="RefSeq" id="WP_110895615.1">
    <property type="nucleotide sequence ID" value="NZ_CP054614.1"/>
</dbReference>
<dbReference type="OrthoDB" id="1651016at2"/>
<keyword evidence="1" id="KW-0812">Transmembrane</keyword>
<dbReference type="NCBIfam" id="TIGR02327">
    <property type="entry name" value="int_mem_ywzB"/>
    <property type="match status" value="1"/>
</dbReference>
<organism evidence="2 4">
    <name type="scientific">Paenibacillus barcinonensis</name>
    <dbReference type="NCBI Taxonomy" id="198119"/>
    <lineage>
        <taxon>Bacteria</taxon>
        <taxon>Bacillati</taxon>
        <taxon>Bacillota</taxon>
        <taxon>Bacilli</taxon>
        <taxon>Bacillales</taxon>
        <taxon>Paenibacillaceae</taxon>
        <taxon>Paenibacillus</taxon>
    </lineage>
</organism>
<proteinExistence type="predicted"/>
<dbReference type="Proteomes" id="UP000247790">
    <property type="component" value="Unassembled WGS sequence"/>
</dbReference>
<dbReference type="EMBL" id="CP054614">
    <property type="protein sequence ID" value="QKS57373.1"/>
    <property type="molecule type" value="Genomic_DNA"/>
</dbReference>
<accession>A0A2V4VBS3</accession>
<sequence>MVNDLANQVNQTLSTNSLISMLVSLLCIAISWWALQNLKLDLVIRQPRGAQGRLLHLLLAIILGHAVAGFVIDYLSWTQMLKNLF</sequence>
<keyword evidence="5" id="KW-1185">Reference proteome</keyword>
<evidence type="ECO:0000313" key="3">
    <source>
        <dbReference type="EMBL" id="QKS57373.1"/>
    </source>
</evidence>
<evidence type="ECO:0000256" key="1">
    <source>
        <dbReference type="SAM" id="Phobius"/>
    </source>
</evidence>
<dbReference type="InterPro" id="IPR009526">
    <property type="entry name" value="DUF1146"/>
</dbReference>
<feature type="transmembrane region" description="Helical" evidence="1">
    <location>
        <begin position="17"/>
        <end position="35"/>
    </location>
</feature>
<reference evidence="2 4" key="1">
    <citation type="submission" date="2018-06" db="EMBL/GenBank/DDBJ databases">
        <title>Genomic Encyclopedia of Type Strains, Phase III (KMG-III): the genomes of soil and plant-associated and newly described type strains.</title>
        <authorList>
            <person name="Whitman W."/>
        </authorList>
    </citation>
    <scope>NUCLEOTIDE SEQUENCE [LARGE SCALE GENOMIC DNA]</scope>
    <source>
        <strain evidence="2 4">CECT 7022</strain>
    </source>
</reference>
<evidence type="ECO:0000313" key="2">
    <source>
        <dbReference type="EMBL" id="PYE50683.1"/>
    </source>
</evidence>
<evidence type="ECO:0000313" key="4">
    <source>
        <dbReference type="Proteomes" id="UP000247790"/>
    </source>
</evidence>
<dbReference type="Pfam" id="PF06612">
    <property type="entry name" value="DUF1146"/>
    <property type="match status" value="1"/>
</dbReference>